<dbReference type="EMBL" id="UOEP01000201">
    <property type="protein sequence ID" value="VAW23800.1"/>
    <property type="molecule type" value="Genomic_DNA"/>
</dbReference>
<dbReference type="SUPFAM" id="SSF53335">
    <property type="entry name" value="S-adenosyl-L-methionine-dependent methyltransferases"/>
    <property type="match status" value="1"/>
</dbReference>
<proteinExistence type="predicted"/>
<reference evidence="2" key="1">
    <citation type="submission" date="2018-06" db="EMBL/GenBank/DDBJ databases">
        <authorList>
            <person name="Zhirakovskaya E."/>
        </authorList>
    </citation>
    <scope>NUCLEOTIDE SEQUENCE</scope>
</reference>
<dbReference type="InterPro" id="IPR029063">
    <property type="entry name" value="SAM-dependent_MTases_sf"/>
</dbReference>
<dbReference type="GO" id="GO:0004808">
    <property type="term" value="F:tRNA (5-methylaminomethyl-2-thiouridylate)(34)-methyltransferase activity"/>
    <property type="evidence" value="ECO:0007669"/>
    <property type="project" value="InterPro"/>
</dbReference>
<accession>A0A3B0U497</accession>
<dbReference type="InterPro" id="IPR008471">
    <property type="entry name" value="MnmC-like_methylTransf"/>
</dbReference>
<dbReference type="AlphaFoldDB" id="A0A3B0U497"/>
<evidence type="ECO:0000259" key="1">
    <source>
        <dbReference type="Pfam" id="PF05430"/>
    </source>
</evidence>
<organism evidence="2">
    <name type="scientific">hydrothermal vent metagenome</name>
    <dbReference type="NCBI Taxonomy" id="652676"/>
    <lineage>
        <taxon>unclassified sequences</taxon>
        <taxon>metagenomes</taxon>
        <taxon>ecological metagenomes</taxon>
    </lineage>
</organism>
<dbReference type="PANTHER" id="PTHR39963:SF1">
    <property type="entry name" value="MNMC-LIKE METHYLTRANSFERASE DOMAIN-CONTAINING PROTEIN"/>
    <property type="match status" value="1"/>
</dbReference>
<protein>
    <submittedName>
        <fullName evidence="2">Putative peptidase</fullName>
    </submittedName>
</protein>
<sequence length="224" mass="24764">MKANPQLIQTKDGSHTLYLPGIDEQYHSLNGAITESLHIYINNGYLYQQGEGKNVFEVGFGTGLNCLLTALESEKQNTPTTYTAIEKYPLPNELARQLNYPELLDKEAVGLFKKIHQANWGKPVMITGTFSLHKIQLDIITQPLPGVLPADVIYFDAFGPGKQPEIWGLPVFEKVSAIAKKNAVFVTYSVKGTVKRRLISVGFQIEKLPGPPGKKEILRGIKAG</sequence>
<feature type="domain" description="MnmC-like methyltransferase" evidence="1">
    <location>
        <begin position="149"/>
        <end position="222"/>
    </location>
</feature>
<name>A0A3B0U497_9ZZZZ</name>
<dbReference type="GO" id="GO:0016645">
    <property type="term" value="F:oxidoreductase activity, acting on the CH-NH group of donors"/>
    <property type="evidence" value="ECO:0007669"/>
    <property type="project" value="InterPro"/>
</dbReference>
<dbReference type="InterPro" id="IPR047785">
    <property type="entry name" value="tRNA_MNMC2"/>
</dbReference>
<gene>
    <name evidence="2" type="ORF">MNBD_BACTEROID01-976</name>
</gene>
<dbReference type="Pfam" id="PF05430">
    <property type="entry name" value="Methyltransf_30"/>
    <property type="match status" value="1"/>
</dbReference>
<evidence type="ECO:0000313" key="2">
    <source>
        <dbReference type="EMBL" id="VAW23800.1"/>
    </source>
</evidence>
<dbReference type="Gene3D" id="3.40.50.150">
    <property type="entry name" value="Vaccinia Virus protein VP39"/>
    <property type="match status" value="1"/>
</dbReference>
<dbReference type="NCBIfam" id="NF033855">
    <property type="entry name" value="tRNA_MNMC2"/>
    <property type="match status" value="1"/>
</dbReference>
<dbReference type="PANTHER" id="PTHR39963">
    <property type="entry name" value="SLL0983 PROTEIN"/>
    <property type="match status" value="1"/>
</dbReference>